<keyword evidence="3" id="KW-1185">Reference proteome</keyword>
<comment type="caution">
    <text evidence="2">The sequence shown here is derived from an EMBL/GenBank/DDBJ whole genome shotgun (WGS) entry which is preliminary data.</text>
</comment>
<dbReference type="RefSeq" id="WP_254101911.1">
    <property type="nucleotide sequence ID" value="NZ_JANATA010000022.1"/>
</dbReference>
<name>A0AA41X479_9ALTE</name>
<accession>A0AA41X479</accession>
<evidence type="ECO:0000256" key="1">
    <source>
        <dbReference type="SAM" id="SignalP"/>
    </source>
</evidence>
<evidence type="ECO:0000313" key="3">
    <source>
        <dbReference type="Proteomes" id="UP001165413"/>
    </source>
</evidence>
<evidence type="ECO:0000313" key="2">
    <source>
        <dbReference type="EMBL" id="MCP3429497.1"/>
    </source>
</evidence>
<protein>
    <recommendedName>
        <fullName evidence="4">Lipoprotein</fullName>
    </recommendedName>
</protein>
<feature type="chain" id="PRO_5041327483" description="Lipoprotein" evidence="1">
    <location>
        <begin position="21"/>
        <end position="219"/>
    </location>
</feature>
<dbReference type="EMBL" id="JANATA010000022">
    <property type="protein sequence ID" value="MCP3429497.1"/>
    <property type="molecule type" value="Genomic_DNA"/>
</dbReference>
<reference evidence="2" key="1">
    <citation type="submission" date="2022-07" db="EMBL/GenBank/DDBJ databases">
        <title>Characterization of the Novel Bacterium Alteromonas immobilis LMIT006 and Alteromonas gregis LMIT007.</title>
        <authorList>
            <person name="Lin X."/>
        </authorList>
    </citation>
    <scope>NUCLEOTIDE SEQUENCE</scope>
    <source>
        <strain evidence="2">LMIT007</strain>
    </source>
</reference>
<proteinExistence type="predicted"/>
<dbReference type="AlphaFoldDB" id="A0AA41X479"/>
<dbReference type="PROSITE" id="PS51257">
    <property type="entry name" value="PROKAR_LIPOPROTEIN"/>
    <property type="match status" value="1"/>
</dbReference>
<feature type="signal peptide" evidence="1">
    <location>
        <begin position="1"/>
        <end position="20"/>
    </location>
</feature>
<organism evidence="2 3">
    <name type="scientific">Opacimonas viscosa</name>
    <dbReference type="NCBI Taxonomy" id="2961944"/>
    <lineage>
        <taxon>Bacteria</taxon>
        <taxon>Pseudomonadati</taxon>
        <taxon>Pseudomonadota</taxon>
        <taxon>Gammaproteobacteria</taxon>
        <taxon>Alteromonadales</taxon>
        <taxon>Alteromonadaceae</taxon>
        <taxon>Opacimonas</taxon>
    </lineage>
</organism>
<keyword evidence="1" id="KW-0732">Signal</keyword>
<sequence length="219" mass="24270">MMKKILLVSLCVALSGCVSTDTLFSGTTESATATEQPKKRSATSDEHFMFMAGDLDDKQNEEVEVRVVERSESPQENVEKRIVKVIQTTKSVNDDNMMLMDTDTYVMPFVESETEVDNTSAETKVFVVEKNTAKNEDVKVWVTKGDATEETIEVEMERTEPGQVVAKKVMIVTADGTHTKETHAEQKLSTDMADIIIKLVQTADLSAAEKARIKAALDQ</sequence>
<evidence type="ECO:0008006" key="4">
    <source>
        <dbReference type="Google" id="ProtNLM"/>
    </source>
</evidence>
<dbReference type="Proteomes" id="UP001165413">
    <property type="component" value="Unassembled WGS sequence"/>
</dbReference>
<gene>
    <name evidence="2" type="ORF">NLF92_11120</name>
</gene>